<keyword evidence="2" id="KW-1185">Reference proteome</keyword>
<proteinExistence type="predicted"/>
<evidence type="ECO:0000313" key="2">
    <source>
        <dbReference type="Proteomes" id="UP000239025"/>
    </source>
</evidence>
<evidence type="ECO:0000313" key="1">
    <source>
        <dbReference type="EMBL" id="SOS21231.1"/>
    </source>
</evidence>
<protein>
    <submittedName>
        <fullName evidence="1">Uncharacterized protein</fullName>
    </submittedName>
</protein>
<name>A0A193SR55_9PSED</name>
<organism evidence="1 2">
    <name type="scientific">Pseudomonas cerasi</name>
    <dbReference type="NCBI Taxonomy" id="1583341"/>
    <lineage>
        <taxon>Bacteria</taxon>
        <taxon>Pseudomonadati</taxon>
        <taxon>Pseudomonadota</taxon>
        <taxon>Gammaproteobacteria</taxon>
        <taxon>Pseudomonadales</taxon>
        <taxon>Pseudomonadaceae</taxon>
        <taxon>Pseudomonas</taxon>
    </lineage>
</organism>
<gene>
    <name evidence="1" type="ORF">PL963_03135</name>
</gene>
<dbReference type="AlphaFoldDB" id="A0A193SR55"/>
<sequence length="42" mass="4898">MANAGFFLHIQKTRLTFGALDDDPVQRIEIHAMKWQRRLSQG</sequence>
<dbReference type="RefSeq" id="WP_260431462.1">
    <property type="nucleotide sequence ID" value="NZ_LT222319.1"/>
</dbReference>
<dbReference type="EMBL" id="LT963395">
    <property type="protein sequence ID" value="SOS21231.1"/>
    <property type="molecule type" value="Genomic_DNA"/>
</dbReference>
<accession>A0A193SR55</accession>
<reference evidence="2" key="1">
    <citation type="submission" date="2017-11" db="EMBL/GenBank/DDBJ databases">
        <authorList>
            <person name="Blom J."/>
        </authorList>
    </citation>
    <scope>NUCLEOTIDE SEQUENCE [LARGE SCALE GENOMIC DNA]</scope>
</reference>
<dbReference type="Proteomes" id="UP000239025">
    <property type="component" value="Chromosome 1"/>
</dbReference>